<evidence type="ECO:0008006" key="5">
    <source>
        <dbReference type="Google" id="ProtNLM"/>
    </source>
</evidence>
<evidence type="ECO:0000256" key="1">
    <source>
        <dbReference type="SAM" id="MobiDB-lite"/>
    </source>
</evidence>
<comment type="caution">
    <text evidence="3">The sequence shown here is derived from an EMBL/GenBank/DDBJ whole genome shotgun (WGS) entry which is preliminary data.</text>
</comment>
<dbReference type="AlphaFoldDB" id="A0A7Y0AGN1"/>
<evidence type="ECO:0000313" key="4">
    <source>
        <dbReference type="Proteomes" id="UP000559626"/>
    </source>
</evidence>
<feature type="signal peptide" evidence="2">
    <location>
        <begin position="1"/>
        <end position="19"/>
    </location>
</feature>
<dbReference type="EMBL" id="JABBGH010000003">
    <property type="protein sequence ID" value="NML66970.1"/>
    <property type="molecule type" value="Genomic_DNA"/>
</dbReference>
<gene>
    <name evidence="3" type="ORF">HHL22_17325</name>
</gene>
<protein>
    <recommendedName>
        <fullName evidence="5">DUF4148 domain-containing protein</fullName>
    </recommendedName>
</protein>
<evidence type="ECO:0000313" key="3">
    <source>
        <dbReference type="EMBL" id="NML66970.1"/>
    </source>
</evidence>
<name>A0A7Y0AGN1_9BACT</name>
<dbReference type="Proteomes" id="UP000559626">
    <property type="component" value="Unassembled WGS sequence"/>
</dbReference>
<accession>A0A7Y0AGN1</accession>
<keyword evidence="4" id="KW-1185">Reference proteome</keyword>
<sequence>MPKPLLCALALLLASSAVAQIAPSNPAQQRAANRRALREAQQANVPYKESHLTVTRQQLKRGSAAGPPGTANTRPDEGKRRAGLKLPSLRRSPKTEPTP</sequence>
<dbReference type="RefSeq" id="WP_169532667.1">
    <property type="nucleotide sequence ID" value="NZ_JABBGH010000003.1"/>
</dbReference>
<keyword evidence="2" id="KW-0732">Signal</keyword>
<feature type="region of interest" description="Disordered" evidence="1">
    <location>
        <begin position="23"/>
        <end position="99"/>
    </location>
</feature>
<feature type="chain" id="PRO_5030863425" description="DUF4148 domain-containing protein" evidence="2">
    <location>
        <begin position="20"/>
        <end position="99"/>
    </location>
</feature>
<evidence type="ECO:0000256" key="2">
    <source>
        <dbReference type="SAM" id="SignalP"/>
    </source>
</evidence>
<organism evidence="3 4">
    <name type="scientific">Hymenobacter polaris</name>
    <dbReference type="NCBI Taxonomy" id="2682546"/>
    <lineage>
        <taxon>Bacteria</taxon>
        <taxon>Pseudomonadati</taxon>
        <taxon>Bacteroidota</taxon>
        <taxon>Cytophagia</taxon>
        <taxon>Cytophagales</taxon>
        <taxon>Hymenobacteraceae</taxon>
        <taxon>Hymenobacter</taxon>
    </lineage>
</organism>
<reference evidence="3 4" key="1">
    <citation type="submission" date="2020-04" db="EMBL/GenBank/DDBJ databases">
        <title>Hymenobacter polaris sp. nov., isolated from Arctic soil.</title>
        <authorList>
            <person name="Dahal R.H."/>
        </authorList>
    </citation>
    <scope>NUCLEOTIDE SEQUENCE [LARGE SCALE GENOMIC DNA]</scope>
    <source>
        <strain evidence="3 4">RP-2-7</strain>
    </source>
</reference>
<proteinExistence type="predicted"/>